<dbReference type="EMBL" id="BAAAHE010000014">
    <property type="protein sequence ID" value="GAA0617361.1"/>
    <property type="molecule type" value="Genomic_DNA"/>
</dbReference>
<protein>
    <submittedName>
        <fullName evidence="6">TIGR03619 family F420-dependent LLM class oxidoreductase</fullName>
    </submittedName>
</protein>
<keyword evidence="4" id="KW-0503">Monooxygenase</keyword>
<evidence type="ECO:0000256" key="1">
    <source>
        <dbReference type="ARBA" id="ARBA00022630"/>
    </source>
</evidence>
<reference evidence="6 7" key="1">
    <citation type="journal article" date="2019" name="Int. J. Syst. Evol. Microbiol.">
        <title>The Global Catalogue of Microorganisms (GCM) 10K type strain sequencing project: providing services to taxonomists for standard genome sequencing and annotation.</title>
        <authorList>
            <consortium name="The Broad Institute Genomics Platform"/>
            <consortium name="The Broad Institute Genome Sequencing Center for Infectious Disease"/>
            <person name="Wu L."/>
            <person name="Ma J."/>
        </authorList>
    </citation>
    <scope>NUCLEOTIDE SEQUENCE [LARGE SCALE GENOMIC DNA]</scope>
    <source>
        <strain evidence="6 7">JCM 10671</strain>
    </source>
</reference>
<keyword evidence="2" id="KW-0288">FMN</keyword>
<dbReference type="PANTHER" id="PTHR42847:SF4">
    <property type="entry name" value="ALKANESULFONATE MONOOXYGENASE-RELATED"/>
    <property type="match status" value="1"/>
</dbReference>
<dbReference type="InterPro" id="IPR050172">
    <property type="entry name" value="SsuD_RutA_monooxygenase"/>
</dbReference>
<keyword evidence="7" id="KW-1185">Reference proteome</keyword>
<dbReference type="Pfam" id="PF00296">
    <property type="entry name" value="Bac_luciferase"/>
    <property type="match status" value="1"/>
</dbReference>
<proteinExistence type="predicted"/>
<keyword evidence="3" id="KW-0560">Oxidoreductase</keyword>
<feature type="domain" description="Luciferase-like" evidence="5">
    <location>
        <begin position="22"/>
        <end position="240"/>
    </location>
</feature>
<evidence type="ECO:0000313" key="7">
    <source>
        <dbReference type="Proteomes" id="UP001500957"/>
    </source>
</evidence>
<dbReference type="Gene3D" id="3.20.20.30">
    <property type="entry name" value="Luciferase-like domain"/>
    <property type="match status" value="1"/>
</dbReference>
<dbReference type="SUPFAM" id="SSF51679">
    <property type="entry name" value="Bacterial luciferase-like"/>
    <property type="match status" value="1"/>
</dbReference>
<keyword evidence="1" id="KW-0285">Flavoprotein</keyword>
<gene>
    <name evidence="6" type="ORF">GCM10009547_19480</name>
</gene>
<dbReference type="InterPro" id="IPR036661">
    <property type="entry name" value="Luciferase-like_sf"/>
</dbReference>
<evidence type="ECO:0000256" key="3">
    <source>
        <dbReference type="ARBA" id="ARBA00023002"/>
    </source>
</evidence>
<evidence type="ECO:0000259" key="5">
    <source>
        <dbReference type="Pfam" id="PF00296"/>
    </source>
</evidence>
<comment type="caution">
    <text evidence="6">The sequence shown here is derived from an EMBL/GenBank/DDBJ whole genome shotgun (WGS) entry which is preliminary data.</text>
</comment>
<dbReference type="PANTHER" id="PTHR42847">
    <property type="entry name" value="ALKANESULFONATE MONOOXYGENASE"/>
    <property type="match status" value="1"/>
</dbReference>
<evidence type="ECO:0000256" key="2">
    <source>
        <dbReference type="ARBA" id="ARBA00022643"/>
    </source>
</evidence>
<organism evidence="6 7">
    <name type="scientific">Sporichthya brevicatena</name>
    <dbReference type="NCBI Taxonomy" id="171442"/>
    <lineage>
        <taxon>Bacteria</taxon>
        <taxon>Bacillati</taxon>
        <taxon>Actinomycetota</taxon>
        <taxon>Actinomycetes</taxon>
        <taxon>Sporichthyales</taxon>
        <taxon>Sporichthyaceae</taxon>
        <taxon>Sporichthya</taxon>
    </lineage>
</organism>
<accession>A0ABN1GRH3</accession>
<dbReference type="RefSeq" id="WP_344604098.1">
    <property type="nucleotide sequence ID" value="NZ_BAAAHE010000014.1"/>
</dbReference>
<name>A0ABN1GRH3_9ACTN</name>
<evidence type="ECO:0000313" key="6">
    <source>
        <dbReference type="EMBL" id="GAA0617361.1"/>
    </source>
</evidence>
<dbReference type="Proteomes" id="UP001500957">
    <property type="component" value="Unassembled WGS sequence"/>
</dbReference>
<dbReference type="NCBIfam" id="TIGR03619">
    <property type="entry name" value="F420_Rv2161c"/>
    <property type="match status" value="1"/>
</dbReference>
<sequence>MSAVPVPPSRIGLFFFYTETSAPLRTLARIAEDAGIESIWVPEHSHIPAAGHTQGPLGEMPEKYSRLFDPFQVLATVAAVTERIRLGTGVSLIGHHDPILLAKTLASLDHLSDGRLLLGIGAGWNRGEIENHGVDFSRRWARALEHLAAMKAIWTQEEASFHGEWVHFDRIWSWPKCVQQPHIPVLLGNINPTPMVARHGDGWLPLSLAHPGALPEGIETLRQNAREAGRDPDGLDVTVMCLERTDPATVAEYLDAGASRVVLRAPLSSEERFREYLAAHTNRRAAV</sequence>
<evidence type="ECO:0000256" key="4">
    <source>
        <dbReference type="ARBA" id="ARBA00023033"/>
    </source>
</evidence>
<dbReference type="InterPro" id="IPR019921">
    <property type="entry name" value="Lucif-like_OxRdtase_Rv2161c"/>
</dbReference>
<dbReference type="InterPro" id="IPR011251">
    <property type="entry name" value="Luciferase-like_dom"/>
</dbReference>